<evidence type="ECO:0000313" key="2">
    <source>
        <dbReference type="EMBL" id="CUA75212.1"/>
    </source>
</evidence>
<gene>
    <name evidence="1" type="ORF">RDB_LOCUS19594</name>
    <name evidence="2" type="ORF">RSOLAG22IIIB_05780</name>
</gene>
<keyword evidence="3" id="KW-1185">Reference proteome</keyword>
<dbReference type="AlphaFoldDB" id="A0A0K6G9B3"/>
<evidence type="ECO:0000313" key="3">
    <source>
        <dbReference type="Proteomes" id="UP000044841"/>
    </source>
</evidence>
<dbReference type="PANTHER" id="PTHR47182:SF2">
    <property type="entry name" value="CELL WALL ALPHA-1,3-GLUCAN SYNTHASE AGS1"/>
    <property type="match status" value="1"/>
</dbReference>
<dbReference type="PANTHER" id="PTHR47182">
    <property type="entry name" value="CELL WALL ALPHA-1,3-GLUCAN SYNTHASE AGS1-RELATED"/>
    <property type="match status" value="1"/>
</dbReference>
<dbReference type="InterPro" id="IPR017853">
    <property type="entry name" value="GH"/>
</dbReference>
<protein>
    <submittedName>
        <fullName evidence="2">Alpha-1,3-glucan synthase</fullName>
    </submittedName>
</protein>
<dbReference type="EMBL" id="CYGV01001512">
    <property type="protein sequence ID" value="CUA75212.1"/>
    <property type="molecule type" value="Genomic_DNA"/>
</dbReference>
<dbReference type="EMBL" id="CAJMWT010001021">
    <property type="protein sequence ID" value="CAE6372950.1"/>
    <property type="molecule type" value="Genomic_DNA"/>
</dbReference>
<dbReference type="GO" id="GO:0070600">
    <property type="term" value="P:fungal-type cell wall (1-&gt;3)-alpha-glucan biosynthetic process"/>
    <property type="evidence" value="ECO:0007669"/>
    <property type="project" value="TreeGrafter"/>
</dbReference>
<accession>A0A0K6G9B3</accession>
<dbReference type="GO" id="GO:0009277">
    <property type="term" value="C:fungal-type cell wall"/>
    <property type="evidence" value="ECO:0007669"/>
    <property type="project" value="TreeGrafter"/>
</dbReference>
<dbReference type="SUPFAM" id="SSF51445">
    <property type="entry name" value="(Trans)glycosidases"/>
    <property type="match status" value="1"/>
</dbReference>
<name>A0A0K6G9B3_9AGAM</name>
<proteinExistence type="predicted"/>
<sequence>MLGTFINSLLMPGIPLIYYGEEQDFYLYDNGASNYLFGRQPMTSSQAWQRQEYYQLGSEQYFNMQFEKSLLGCEDD</sequence>
<dbReference type="Proteomes" id="UP000663843">
    <property type="component" value="Unassembled WGS sequence"/>
</dbReference>
<dbReference type="InterPro" id="IPR058655">
    <property type="entry name" value="Mok11-14/Ags1-like"/>
</dbReference>
<dbReference type="GO" id="GO:0047657">
    <property type="term" value="F:alpha-1,3-glucan synthase activity"/>
    <property type="evidence" value="ECO:0007669"/>
    <property type="project" value="TreeGrafter"/>
</dbReference>
<reference evidence="1" key="2">
    <citation type="submission" date="2021-01" db="EMBL/GenBank/DDBJ databases">
        <authorList>
            <person name="Kaushik A."/>
        </authorList>
    </citation>
    <scope>NUCLEOTIDE SEQUENCE</scope>
    <source>
        <strain evidence="1">AG2-2IIIB</strain>
    </source>
</reference>
<dbReference type="Proteomes" id="UP000044841">
    <property type="component" value="Unassembled WGS sequence"/>
</dbReference>
<reference evidence="2 3" key="1">
    <citation type="submission" date="2015-07" db="EMBL/GenBank/DDBJ databases">
        <authorList>
            <person name="Noorani M."/>
        </authorList>
    </citation>
    <scope>NUCLEOTIDE SEQUENCE [LARGE SCALE GENOMIC DNA]</scope>
    <source>
        <strain evidence="2">BBA 69670</strain>
    </source>
</reference>
<organism evidence="2 3">
    <name type="scientific">Rhizoctonia solani</name>
    <dbReference type="NCBI Taxonomy" id="456999"/>
    <lineage>
        <taxon>Eukaryota</taxon>
        <taxon>Fungi</taxon>
        <taxon>Dikarya</taxon>
        <taxon>Basidiomycota</taxon>
        <taxon>Agaricomycotina</taxon>
        <taxon>Agaricomycetes</taxon>
        <taxon>Cantharellales</taxon>
        <taxon>Ceratobasidiaceae</taxon>
        <taxon>Rhizoctonia</taxon>
    </lineage>
</organism>
<evidence type="ECO:0000313" key="1">
    <source>
        <dbReference type="EMBL" id="CAE6372950.1"/>
    </source>
</evidence>